<organism evidence="4">
    <name type="scientific">Spathaspora passalidarum (strain NRRL Y-27907 / 11-Y1)</name>
    <dbReference type="NCBI Taxonomy" id="619300"/>
    <lineage>
        <taxon>Eukaryota</taxon>
        <taxon>Fungi</taxon>
        <taxon>Dikarya</taxon>
        <taxon>Ascomycota</taxon>
        <taxon>Saccharomycotina</taxon>
        <taxon>Pichiomycetes</taxon>
        <taxon>Debaryomycetaceae</taxon>
        <taxon>Spathaspora</taxon>
    </lineage>
</organism>
<sequence length="270" mass="30511">MSSNQPQQDLIFFTDNSLIPSDVLSSQASYLSIITHVQGTSPTWLINSLIETALMGTASVVNSDLKRIPKRSNVLVASFSHPHEFYVRNCKKNGLDLSSNPQFEFVDCFSTLFTELVSKPSDAKRDVDALFDKIVKRVTNPNMAVFIEAPETLLYATNISSSDLLFNLTKINKNCRQLYVISSKDYPQYVDFDTTNPQDVSFKTTDFLVKLHHRSSLNITLEPLSTGRAKDITGSITISRGSIPYETVKVNEREYIYHVTKDSNVKLYFR</sequence>
<dbReference type="RefSeq" id="XP_007376763.1">
    <property type="nucleotide sequence ID" value="XM_007376701.1"/>
</dbReference>
<reference evidence="3 4" key="1">
    <citation type="journal article" date="2011" name="Proc. Natl. Acad. Sci. U.S.A.">
        <title>Comparative genomics of xylose-fermenting fungi for enhanced biofuel production.</title>
        <authorList>
            <person name="Wohlbach D.J."/>
            <person name="Kuo A."/>
            <person name="Sato T.K."/>
            <person name="Potts K.M."/>
            <person name="Salamov A.A."/>
            <person name="LaButti K.M."/>
            <person name="Sun H."/>
            <person name="Clum A."/>
            <person name="Pangilinan J.L."/>
            <person name="Lindquist E.A."/>
            <person name="Lucas S."/>
            <person name="Lapidus A."/>
            <person name="Jin M."/>
            <person name="Gunawan C."/>
            <person name="Balan V."/>
            <person name="Dale B.E."/>
            <person name="Jeffries T.W."/>
            <person name="Zinkel R."/>
            <person name="Barry K.W."/>
            <person name="Grigoriev I.V."/>
            <person name="Gasch A.P."/>
        </authorList>
    </citation>
    <scope>NUCLEOTIDE SEQUENCE [LARGE SCALE GENOMIC DNA]</scope>
    <source>
        <strain evidence="4">NRRL Y-27907 / 11-Y1</strain>
    </source>
</reference>
<comment type="similarity">
    <text evidence="2">Belongs to the ELP6 family.</text>
</comment>
<protein>
    <recommendedName>
        <fullName evidence="5">Elongator complex protein 6</fullName>
    </recommendedName>
</protein>
<dbReference type="eggNOG" id="ENOG502S4WT">
    <property type="taxonomic scope" value="Eukaryota"/>
</dbReference>
<dbReference type="Proteomes" id="UP000000709">
    <property type="component" value="Unassembled WGS sequence"/>
</dbReference>
<dbReference type="InParanoid" id="G3ASP4"/>
<dbReference type="GO" id="GO:0033588">
    <property type="term" value="C:elongator holoenzyme complex"/>
    <property type="evidence" value="ECO:0007669"/>
    <property type="project" value="InterPro"/>
</dbReference>
<evidence type="ECO:0008006" key="5">
    <source>
        <dbReference type="Google" id="ProtNLM"/>
    </source>
</evidence>
<evidence type="ECO:0000313" key="3">
    <source>
        <dbReference type="EMBL" id="EGW30730.1"/>
    </source>
</evidence>
<dbReference type="FunCoup" id="G3ASP4">
    <property type="interactions" value="311"/>
</dbReference>
<dbReference type="GO" id="GO:0002098">
    <property type="term" value="P:tRNA wobble uridine modification"/>
    <property type="evidence" value="ECO:0007669"/>
    <property type="project" value="InterPro"/>
</dbReference>
<evidence type="ECO:0000256" key="2">
    <source>
        <dbReference type="ARBA" id="ARBA00008837"/>
    </source>
</evidence>
<evidence type="ECO:0000256" key="1">
    <source>
        <dbReference type="ARBA" id="ARBA00005043"/>
    </source>
</evidence>
<dbReference type="CDD" id="cd19495">
    <property type="entry name" value="Elp6"/>
    <property type="match status" value="1"/>
</dbReference>
<dbReference type="GeneID" id="18870394"/>
<dbReference type="Gene3D" id="3.40.50.300">
    <property type="entry name" value="P-loop containing nucleotide triphosphate hydrolases"/>
    <property type="match status" value="1"/>
</dbReference>
<dbReference type="AlphaFoldDB" id="G3ASP4"/>
<accession>G3ASP4</accession>
<dbReference type="InterPro" id="IPR027417">
    <property type="entry name" value="P-loop_NTPase"/>
</dbReference>
<name>G3ASP4_SPAPN</name>
<dbReference type="KEGG" id="spaa:SPAPADRAFT_141731"/>
<dbReference type="PANTHER" id="PTHR16184">
    <property type="entry name" value="ELONGATOR COMPLEX PROTEIN 6"/>
    <property type="match status" value="1"/>
</dbReference>
<dbReference type="HOGENOM" id="CLU_086730_0_0_1"/>
<dbReference type="PANTHER" id="PTHR16184:SF6">
    <property type="entry name" value="ELONGATOR COMPLEX PROTEIN 6"/>
    <property type="match status" value="1"/>
</dbReference>
<proteinExistence type="inferred from homology"/>
<dbReference type="EMBL" id="GL996504">
    <property type="protein sequence ID" value="EGW30730.1"/>
    <property type="molecule type" value="Genomic_DNA"/>
</dbReference>
<gene>
    <name evidence="3" type="ORF">SPAPADRAFT_141731</name>
</gene>
<dbReference type="UniPathway" id="UPA00988"/>
<keyword evidence="4" id="KW-1185">Reference proteome</keyword>
<comment type="pathway">
    <text evidence="1">tRNA modification; 5-methoxycarbonylmethyl-2-thiouridine-tRNA biosynthesis.</text>
</comment>
<dbReference type="OrthoDB" id="9995306at2759"/>
<dbReference type="OMA" id="EYVYHIT"/>
<dbReference type="InterPro" id="IPR018627">
    <property type="entry name" value="ELP6"/>
</dbReference>
<evidence type="ECO:0000313" key="4">
    <source>
        <dbReference type="Proteomes" id="UP000000709"/>
    </source>
</evidence>